<sequence length="290" mass="30331">MKFYYYAILSNTYLWGAVVAHRDGSMRRMDGLETGEFSVAILGFDNIAPGKFCNVNGGEGNEAGTDSFSGDGFENDYAVIGGGLENSAGSRFSTITGGIENFVSRGGKTPTKHNTISGGQGNGISGFISSVITGGTENRMFGSGDGARNACTISGGEVNICSDNAEYGVATGGVENLANNVAAVAFGGADNFVNGQSATSVGGEFNTINGDFSIGLGTDTRVNNHSSMVINLNDRPFALNDDEFDTDVDGQFIVDAKSYSFQIGKNRDDLRFQITDANIQNLIDALENAA</sequence>
<dbReference type="KEGG" id="fcy:FRACYDRAFT_247958"/>
<dbReference type="InterPro" id="IPR011049">
    <property type="entry name" value="Serralysin-like_metalloprot_C"/>
</dbReference>
<organism evidence="1 2">
    <name type="scientific">Fragilariopsis cylindrus CCMP1102</name>
    <dbReference type="NCBI Taxonomy" id="635003"/>
    <lineage>
        <taxon>Eukaryota</taxon>
        <taxon>Sar</taxon>
        <taxon>Stramenopiles</taxon>
        <taxon>Ochrophyta</taxon>
        <taxon>Bacillariophyta</taxon>
        <taxon>Bacillariophyceae</taxon>
        <taxon>Bacillariophycidae</taxon>
        <taxon>Bacillariales</taxon>
        <taxon>Bacillariaceae</taxon>
        <taxon>Fragilariopsis</taxon>
    </lineage>
</organism>
<accession>A0A1E7EUP1</accession>
<evidence type="ECO:0000313" key="2">
    <source>
        <dbReference type="Proteomes" id="UP000095751"/>
    </source>
</evidence>
<protein>
    <submittedName>
        <fullName evidence="1">Uncharacterized protein</fullName>
    </submittedName>
</protein>
<gene>
    <name evidence="1" type="ORF">FRACYDRAFT_247958</name>
</gene>
<dbReference type="InParanoid" id="A0A1E7EUP1"/>
<dbReference type="Proteomes" id="UP000095751">
    <property type="component" value="Unassembled WGS sequence"/>
</dbReference>
<name>A0A1E7EUP1_9STRA</name>
<reference evidence="1 2" key="1">
    <citation type="submission" date="2016-09" db="EMBL/GenBank/DDBJ databases">
        <title>Extensive genetic diversity and differential bi-allelic expression allows diatom success in the polar Southern Ocean.</title>
        <authorList>
            <consortium name="DOE Joint Genome Institute"/>
            <person name="Mock T."/>
            <person name="Otillar R.P."/>
            <person name="Strauss J."/>
            <person name="Dupont C."/>
            <person name="Frickenhaus S."/>
            <person name="Maumus F."/>
            <person name="Mcmullan M."/>
            <person name="Sanges R."/>
            <person name="Schmutz J."/>
            <person name="Toseland A."/>
            <person name="Valas R."/>
            <person name="Veluchamy A."/>
            <person name="Ward B.J."/>
            <person name="Allen A."/>
            <person name="Barry K."/>
            <person name="Falciatore A."/>
            <person name="Ferrante M."/>
            <person name="Fortunato A.E."/>
            <person name="Gloeckner G."/>
            <person name="Gruber A."/>
            <person name="Hipkin R."/>
            <person name="Janech M."/>
            <person name="Kroth P."/>
            <person name="Leese F."/>
            <person name="Lindquist E."/>
            <person name="Lyon B.R."/>
            <person name="Martin J."/>
            <person name="Mayer C."/>
            <person name="Parker M."/>
            <person name="Quesneville H."/>
            <person name="Raymond J."/>
            <person name="Uhlig C."/>
            <person name="Valentin K.U."/>
            <person name="Worden A.Z."/>
            <person name="Armbrust E.V."/>
            <person name="Bowler C."/>
            <person name="Green B."/>
            <person name="Moulton V."/>
            <person name="Van Oosterhout C."/>
            <person name="Grigoriev I."/>
        </authorList>
    </citation>
    <scope>NUCLEOTIDE SEQUENCE [LARGE SCALE GENOMIC DNA]</scope>
    <source>
        <strain evidence="1 2">CCMP1102</strain>
    </source>
</reference>
<proteinExistence type="predicted"/>
<evidence type="ECO:0000313" key="1">
    <source>
        <dbReference type="EMBL" id="OEU09701.1"/>
    </source>
</evidence>
<dbReference type="EMBL" id="KV784374">
    <property type="protein sequence ID" value="OEU09701.1"/>
    <property type="molecule type" value="Genomic_DNA"/>
</dbReference>
<dbReference type="Gene3D" id="2.150.10.10">
    <property type="entry name" value="Serralysin-like metalloprotease, C-terminal"/>
    <property type="match status" value="1"/>
</dbReference>
<dbReference type="AlphaFoldDB" id="A0A1E7EUP1"/>
<keyword evidence="2" id="KW-1185">Reference proteome</keyword>